<accession>A0A146JYI2</accession>
<dbReference type="AlphaFoldDB" id="A0A146JYI2"/>
<dbReference type="EMBL" id="GDID01007831">
    <property type="protein sequence ID" value="JAP88775.1"/>
    <property type="molecule type" value="Transcribed_RNA"/>
</dbReference>
<reference evidence="1" key="1">
    <citation type="submission" date="2015-07" db="EMBL/GenBank/DDBJ databases">
        <title>Adaptation to a free-living lifestyle via gene acquisitions in the diplomonad Trepomonas sp. PC1.</title>
        <authorList>
            <person name="Xu F."/>
            <person name="Jerlstrom-Hultqvist J."/>
            <person name="Kolisko M."/>
            <person name="Simpson A.G.B."/>
            <person name="Roger A.J."/>
            <person name="Svard S.G."/>
            <person name="Andersson J.O."/>
        </authorList>
    </citation>
    <scope>NUCLEOTIDE SEQUENCE</scope>
    <source>
        <strain evidence="1">PC1</strain>
    </source>
</reference>
<protein>
    <submittedName>
        <fullName evidence="1">Uncharacterized protein</fullName>
    </submittedName>
</protein>
<feature type="non-terminal residue" evidence="1">
    <location>
        <position position="320"/>
    </location>
</feature>
<name>A0A146JYI2_9EUKA</name>
<organism evidence="1">
    <name type="scientific">Trepomonas sp. PC1</name>
    <dbReference type="NCBI Taxonomy" id="1076344"/>
    <lineage>
        <taxon>Eukaryota</taxon>
        <taxon>Metamonada</taxon>
        <taxon>Diplomonadida</taxon>
        <taxon>Hexamitidae</taxon>
        <taxon>Hexamitinae</taxon>
        <taxon>Trepomonas</taxon>
    </lineage>
</organism>
<proteinExistence type="predicted"/>
<gene>
    <name evidence="1" type="ORF">TPC1_31730</name>
</gene>
<feature type="non-terminal residue" evidence="1">
    <location>
        <position position="1"/>
    </location>
</feature>
<sequence>EDPTQSCKSELVKNSDFSFKCSEYVDCGNISRILWNDISYCETLIKCNKNISINNHVQQCSEETYPLLVRVNETLYQSSYFQQDQTDEIFLPNRDGTFTLLQKSDFDNSKLIPFMFFDDFMQGFYFNYQAEQTFVFDNMLYEELICNQSIYQSQNITICQQEMSCNSSQQVFILNFKLLCTNLSNCTDFSQSCLIQSTVIDQCDLVLPQQNYSICVIESFNLKTVFNSNNINIQKQFEKDLCNVHQMIKEGCQPIGTSYIQNNFERIHTQNASFDGKSLKNTECGVYVEEAQNCADSCIYQYDTVNNKCVTVKMEKSEFQ</sequence>
<evidence type="ECO:0000313" key="1">
    <source>
        <dbReference type="EMBL" id="JAP88775.1"/>
    </source>
</evidence>